<evidence type="ECO:0000313" key="2">
    <source>
        <dbReference type="Proteomes" id="UP000240608"/>
    </source>
</evidence>
<comment type="caution">
    <text evidence="1">The sequence shown here is derived from an EMBL/GenBank/DDBJ whole genome shotgun (WGS) entry which is preliminary data.</text>
</comment>
<gene>
    <name evidence="1" type="ORF">C9994_17785</name>
</gene>
<sequence>MESIKDKVALITGGSKGIGYGIAEALLAQGAK</sequence>
<evidence type="ECO:0000313" key="1">
    <source>
        <dbReference type="EMBL" id="PTB88397.1"/>
    </source>
</evidence>
<name>A0A2T4D3L2_9BACT</name>
<dbReference type="InterPro" id="IPR036291">
    <property type="entry name" value="NAD(P)-bd_dom_sf"/>
</dbReference>
<dbReference type="EMBL" id="PYVU01000749">
    <property type="protein sequence ID" value="PTB88397.1"/>
    <property type="molecule type" value="Genomic_DNA"/>
</dbReference>
<organism evidence="1 2">
    <name type="scientific">Marivirga lumbricoides</name>
    <dbReference type="NCBI Taxonomy" id="1046115"/>
    <lineage>
        <taxon>Bacteria</taxon>
        <taxon>Pseudomonadati</taxon>
        <taxon>Bacteroidota</taxon>
        <taxon>Cytophagia</taxon>
        <taxon>Cytophagales</taxon>
        <taxon>Marivirgaceae</taxon>
        <taxon>Marivirga</taxon>
    </lineage>
</organism>
<feature type="non-terminal residue" evidence="1">
    <location>
        <position position="32"/>
    </location>
</feature>
<accession>A0A2T4D3L2</accession>
<reference evidence="1 2" key="1">
    <citation type="submission" date="2018-03" db="EMBL/GenBank/DDBJ databases">
        <title>Cross-interface Injection: A General Nanoliter Liquid Handling Method Applied to Single Cells Genome Amplification Automated Nanoliter Liquid Handling Applied to Single Cell Multiple Displacement Amplification.</title>
        <authorList>
            <person name="Yun J."/>
            <person name="Xu P."/>
            <person name="Xu J."/>
            <person name="Dai X."/>
            <person name="Wang Y."/>
            <person name="Zheng X."/>
            <person name="Cao C."/>
            <person name="Yi Q."/>
            <person name="Zhu Y."/>
            <person name="Wang L."/>
            <person name="Dong Z."/>
            <person name="Huang Y."/>
            <person name="Huang L."/>
            <person name="Du W."/>
        </authorList>
    </citation>
    <scope>NUCLEOTIDE SEQUENCE [LARGE SCALE GENOMIC DNA]</scope>
    <source>
        <strain evidence="1 2">Z-D1-2</strain>
    </source>
</reference>
<dbReference type="SUPFAM" id="SSF51735">
    <property type="entry name" value="NAD(P)-binding Rossmann-fold domains"/>
    <property type="match status" value="1"/>
</dbReference>
<dbReference type="AlphaFoldDB" id="A0A2T4D3L2"/>
<dbReference type="Gene3D" id="3.40.50.720">
    <property type="entry name" value="NAD(P)-binding Rossmann-like Domain"/>
    <property type="match status" value="1"/>
</dbReference>
<proteinExistence type="predicted"/>
<protein>
    <submittedName>
        <fullName evidence="1">Short-chain dehydrogenase</fullName>
    </submittedName>
</protein>
<dbReference type="Proteomes" id="UP000240608">
    <property type="component" value="Unassembled WGS sequence"/>
</dbReference>